<name>A0AAV8R0T3_ENSVE</name>
<protein>
    <recommendedName>
        <fullName evidence="4">Secreted protein</fullName>
    </recommendedName>
</protein>
<evidence type="ECO:0000313" key="3">
    <source>
        <dbReference type="Proteomes" id="UP001222027"/>
    </source>
</evidence>
<comment type="caution">
    <text evidence="2">The sequence shown here is derived from an EMBL/GenBank/DDBJ whole genome shotgun (WGS) entry which is preliminary data.</text>
</comment>
<dbReference type="Proteomes" id="UP001222027">
    <property type="component" value="Unassembled WGS sequence"/>
</dbReference>
<reference evidence="2 3" key="1">
    <citation type="submission" date="2022-12" db="EMBL/GenBank/DDBJ databases">
        <title>Chromosome-scale assembly of the Ensete ventricosum genome.</title>
        <authorList>
            <person name="Dussert Y."/>
            <person name="Stocks J."/>
            <person name="Wendawek A."/>
            <person name="Woldeyes F."/>
            <person name="Nichols R.A."/>
            <person name="Borrell J.S."/>
        </authorList>
    </citation>
    <scope>NUCLEOTIDE SEQUENCE [LARGE SCALE GENOMIC DNA]</scope>
    <source>
        <strain evidence="3">cv. Maze</strain>
        <tissue evidence="2">Seeds</tissue>
    </source>
</reference>
<evidence type="ECO:0000256" key="1">
    <source>
        <dbReference type="SAM" id="MobiDB-lite"/>
    </source>
</evidence>
<feature type="region of interest" description="Disordered" evidence="1">
    <location>
        <begin position="97"/>
        <end position="117"/>
    </location>
</feature>
<organism evidence="2 3">
    <name type="scientific">Ensete ventricosum</name>
    <name type="common">Abyssinian banana</name>
    <name type="synonym">Musa ensete</name>
    <dbReference type="NCBI Taxonomy" id="4639"/>
    <lineage>
        <taxon>Eukaryota</taxon>
        <taxon>Viridiplantae</taxon>
        <taxon>Streptophyta</taxon>
        <taxon>Embryophyta</taxon>
        <taxon>Tracheophyta</taxon>
        <taxon>Spermatophyta</taxon>
        <taxon>Magnoliopsida</taxon>
        <taxon>Liliopsida</taxon>
        <taxon>Zingiberales</taxon>
        <taxon>Musaceae</taxon>
        <taxon>Ensete</taxon>
    </lineage>
</organism>
<evidence type="ECO:0008006" key="4">
    <source>
        <dbReference type="Google" id="ProtNLM"/>
    </source>
</evidence>
<proteinExistence type="predicted"/>
<accession>A0AAV8R0T3</accession>
<evidence type="ECO:0000313" key="2">
    <source>
        <dbReference type="EMBL" id="KAJ8486493.1"/>
    </source>
</evidence>
<gene>
    <name evidence="2" type="ORF">OPV22_018978</name>
</gene>
<keyword evidence="3" id="KW-1185">Reference proteome</keyword>
<sequence>MRLDRPISNGARSSSAACRVLLLAAGASSVIAPSSTPLFGFSSSSISRRCCHVLGSLFSKMYSAQNFYHFHSDQGSTCASPRRSMILVRTKFVERKQIGRRKTKRQFSSPRDREKVG</sequence>
<dbReference type="EMBL" id="JAQQAF010000005">
    <property type="protein sequence ID" value="KAJ8486493.1"/>
    <property type="molecule type" value="Genomic_DNA"/>
</dbReference>
<dbReference type="AlphaFoldDB" id="A0AAV8R0T3"/>